<sequence>MGDFVFIPASAFSHGVSGRLWSSEEAVPLTWSAPALEEFVAAMERIERDFSSSWREADLPPGGAAGGAGERTGLHRHA</sequence>
<protein>
    <submittedName>
        <fullName evidence="2">Uncharacterized protein</fullName>
    </submittedName>
</protein>
<keyword evidence="3" id="KW-1185">Reference proteome</keyword>
<proteinExistence type="predicted"/>
<dbReference type="EMBL" id="CP095474">
    <property type="protein sequence ID" value="URN14769.1"/>
    <property type="molecule type" value="Genomic_DNA"/>
</dbReference>
<organism evidence="2 3">
    <name type="scientific">Streptomyces sudanensis</name>
    <dbReference type="NCBI Taxonomy" id="436397"/>
    <lineage>
        <taxon>Bacteria</taxon>
        <taxon>Bacillati</taxon>
        <taxon>Actinomycetota</taxon>
        <taxon>Actinomycetes</taxon>
        <taxon>Kitasatosporales</taxon>
        <taxon>Streptomycetaceae</taxon>
        <taxon>Streptomyces</taxon>
    </lineage>
</organism>
<dbReference type="RefSeq" id="WP_029553748.1">
    <property type="nucleotide sequence ID" value="NZ_CP095474.1"/>
</dbReference>
<name>A0ABY4T720_9ACTN</name>
<evidence type="ECO:0000313" key="2">
    <source>
        <dbReference type="EMBL" id="URN14769.1"/>
    </source>
</evidence>
<feature type="region of interest" description="Disordered" evidence="1">
    <location>
        <begin position="54"/>
        <end position="78"/>
    </location>
</feature>
<evidence type="ECO:0000313" key="3">
    <source>
        <dbReference type="Proteomes" id="UP001056383"/>
    </source>
</evidence>
<gene>
    <name evidence="2" type="ORF">MW084_01230</name>
</gene>
<dbReference type="Proteomes" id="UP001056383">
    <property type="component" value="Chromosome"/>
</dbReference>
<accession>A0ABY4T720</accession>
<evidence type="ECO:0000256" key="1">
    <source>
        <dbReference type="SAM" id="MobiDB-lite"/>
    </source>
</evidence>
<reference evidence="2" key="1">
    <citation type="submission" date="2022-04" db="EMBL/GenBank/DDBJ databases">
        <title>Systematic whole-genome sequencing reveals an unexpected diversity among actinomycetoma pathogens and provides insights into their antibacterial susceptibilities.</title>
        <authorList>
            <person name="Watson A.K."/>
            <person name="Kepplinger B."/>
            <person name="Bakhiet S.M."/>
            <person name="Mhmoud N.A."/>
            <person name="Chapman J."/>
            <person name="Allenby N."/>
            <person name="Mickiewicz K."/>
            <person name="Goodfellow M."/>
            <person name="Fahal A.H."/>
            <person name="Errington J."/>
        </authorList>
    </citation>
    <scope>NUCLEOTIDE SEQUENCE</scope>
    <source>
        <strain evidence="2">SD 504</strain>
    </source>
</reference>